<dbReference type="OrthoDB" id="5377772at2759"/>
<feature type="compositionally biased region" description="Basic residues" evidence="1">
    <location>
        <begin position="1"/>
        <end position="12"/>
    </location>
</feature>
<comment type="caution">
    <text evidence="3">The sequence shown here is derived from an EMBL/GenBank/DDBJ whole genome shotgun (WGS) entry which is preliminary data.</text>
</comment>
<protein>
    <recommendedName>
        <fullName evidence="2">DUF7924 domain-containing protein</fullName>
    </recommendedName>
</protein>
<proteinExistence type="predicted"/>
<evidence type="ECO:0000313" key="3">
    <source>
        <dbReference type="EMBL" id="KAF7508193.1"/>
    </source>
</evidence>
<gene>
    <name evidence="3" type="ORF">GJ744_009490</name>
</gene>
<dbReference type="Proteomes" id="UP000606974">
    <property type="component" value="Unassembled WGS sequence"/>
</dbReference>
<sequence length="587" mass="67128">MHRAKGSKKPGARPKPPQGSANPTRTTNKSRNKSAIATATRHSSRLDRRSKPYPDLGPPLGDPETLLRKARKPRKPKETAKVEIQPESQPPSQPEFIARSIEISPTEDNRYIDDNTPYGFIDEASSPLQSDTDPEDSFNRKWGYLPPLSKEAADIIEAVFTDPSMAQRYERINPSHQDFPEGLVYRNVFLMESAAPDPYENHIRLLEIQESVAETDVEKECHGQLWRIDQDKCNEGSKEALFQRTLMMSLIARHRFIYHTDASRIRSLDFSVEEPWSCPPMPTRAYKKRTKFLTQPKPDLAVSFCRHTLMSNSLWNKMPKATQRLACCEISRTTSTRVFPFFTIEAKKAEASSGNTVGKLQSLNNASQALHNMFEFFRDAGPQHEDKFFNEVRFFSVVASTEGLTIRIHRATKEPADGSGEGLIIEDRLDYPLRFEHREFYRIERDGFDRKPVLEMLERILVGYGATELRLLLQNAAEALVKKLANDPVGERAREDEDFYRYGQTIKLPRNSTQTPTTNRGESIQINHLQRILTMERPSRAPSERYMSIDMSQSGTTTPTQKTNVKGKRARAQSDEIGPTRRTRQRK</sequence>
<dbReference type="Pfam" id="PF25545">
    <property type="entry name" value="DUF7924"/>
    <property type="match status" value="1"/>
</dbReference>
<dbReference type="InterPro" id="IPR057684">
    <property type="entry name" value="DUF7924"/>
</dbReference>
<dbReference type="EMBL" id="JAACFV010000057">
    <property type="protein sequence ID" value="KAF7508193.1"/>
    <property type="molecule type" value="Genomic_DNA"/>
</dbReference>
<feature type="region of interest" description="Disordered" evidence="1">
    <location>
        <begin position="1"/>
        <end position="95"/>
    </location>
</feature>
<evidence type="ECO:0000313" key="4">
    <source>
        <dbReference type="Proteomes" id="UP000606974"/>
    </source>
</evidence>
<accession>A0A8H7AFW2</accession>
<evidence type="ECO:0000256" key="1">
    <source>
        <dbReference type="SAM" id="MobiDB-lite"/>
    </source>
</evidence>
<dbReference type="AlphaFoldDB" id="A0A8H7AFW2"/>
<reference evidence="3" key="1">
    <citation type="submission" date="2020-02" db="EMBL/GenBank/DDBJ databases">
        <authorList>
            <person name="Palmer J.M."/>
        </authorList>
    </citation>
    <scope>NUCLEOTIDE SEQUENCE</scope>
    <source>
        <strain evidence="3">EPUS1.4</strain>
        <tissue evidence="3">Thallus</tissue>
    </source>
</reference>
<feature type="domain" description="DUF7924" evidence="2">
    <location>
        <begin position="237"/>
        <end position="409"/>
    </location>
</feature>
<name>A0A8H7AFW2_9EURO</name>
<feature type="compositionally biased region" description="Polar residues" evidence="1">
    <location>
        <begin position="19"/>
        <end position="41"/>
    </location>
</feature>
<feature type="compositionally biased region" description="Polar residues" evidence="1">
    <location>
        <begin position="550"/>
        <end position="564"/>
    </location>
</feature>
<feature type="region of interest" description="Disordered" evidence="1">
    <location>
        <begin position="546"/>
        <end position="587"/>
    </location>
</feature>
<organism evidence="3 4">
    <name type="scientific">Endocarpon pusillum</name>
    <dbReference type="NCBI Taxonomy" id="364733"/>
    <lineage>
        <taxon>Eukaryota</taxon>
        <taxon>Fungi</taxon>
        <taxon>Dikarya</taxon>
        <taxon>Ascomycota</taxon>
        <taxon>Pezizomycotina</taxon>
        <taxon>Eurotiomycetes</taxon>
        <taxon>Chaetothyriomycetidae</taxon>
        <taxon>Verrucariales</taxon>
        <taxon>Verrucariaceae</taxon>
        <taxon>Endocarpon</taxon>
    </lineage>
</organism>
<evidence type="ECO:0000259" key="2">
    <source>
        <dbReference type="Pfam" id="PF25545"/>
    </source>
</evidence>
<keyword evidence="4" id="KW-1185">Reference proteome</keyword>